<protein>
    <submittedName>
        <fullName evidence="7">Polyprenyl synthetase family protein</fullName>
    </submittedName>
</protein>
<dbReference type="RefSeq" id="WP_212570276.1">
    <property type="nucleotide sequence ID" value="NZ_CP073084.1"/>
</dbReference>
<dbReference type="PROSITE" id="PS00723">
    <property type="entry name" value="POLYPRENYL_SYNTHASE_1"/>
    <property type="match status" value="1"/>
</dbReference>
<keyword evidence="3 6" id="KW-0808">Transferase</keyword>
<dbReference type="InterPro" id="IPR033749">
    <property type="entry name" value="Polyprenyl_synt_CS"/>
</dbReference>
<accession>A0ABX7YKE0</accession>
<evidence type="ECO:0000256" key="6">
    <source>
        <dbReference type="RuleBase" id="RU004466"/>
    </source>
</evidence>
<evidence type="ECO:0000256" key="2">
    <source>
        <dbReference type="ARBA" id="ARBA00006706"/>
    </source>
</evidence>
<dbReference type="EMBL" id="CP073084">
    <property type="protein sequence ID" value="QUE54081.1"/>
    <property type="molecule type" value="Genomic_DNA"/>
</dbReference>
<proteinExistence type="inferred from homology"/>
<dbReference type="Pfam" id="PF00348">
    <property type="entry name" value="polyprenyl_synt"/>
    <property type="match status" value="1"/>
</dbReference>
<sequence length="331" mass="37142">MVHRIWEAYPEVKVHLEKVKELMKAEMPLLHPAVHEKIRQYMDAPGKYIRSGLCLMMSNMVEGQISPAKCYFAAAIEVLHLATLIHDDVIDEADSRRGILAAHKQFSNRIAIYAGDYLLVYAGRLASKGLRQLGATEEDMDGVKEGVLERILVGELSQLMNQYNSQMTMKAYLKQIQGKTALLFGLACQVGAFTVGGDKKIHQEAFRAGQAIGMAFQLRDDLIDYRLTPDQSGKPAHQDLQNGIYTAPLLLALRTDKGLRDALQQLEKHPADPELAQLILERVCQTSALEETETLIAAYLNRMETHLFRMIQPEVSQNLTELIKGVMGSYY</sequence>
<keyword evidence="5" id="KW-0460">Magnesium</keyword>
<evidence type="ECO:0000256" key="4">
    <source>
        <dbReference type="ARBA" id="ARBA00022723"/>
    </source>
</evidence>
<evidence type="ECO:0000256" key="5">
    <source>
        <dbReference type="ARBA" id="ARBA00022842"/>
    </source>
</evidence>
<dbReference type="Gene3D" id="1.10.600.10">
    <property type="entry name" value="Farnesyl Diphosphate Synthase"/>
    <property type="match status" value="1"/>
</dbReference>
<dbReference type="InterPro" id="IPR008949">
    <property type="entry name" value="Isoprenoid_synthase_dom_sf"/>
</dbReference>
<comment type="similarity">
    <text evidence="2 6">Belongs to the FPP/GGPP synthase family.</text>
</comment>
<comment type="cofactor">
    <cofactor evidence="1">
        <name>Mg(2+)</name>
        <dbReference type="ChEBI" id="CHEBI:18420"/>
    </cofactor>
</comment>
<dbReference type="SUPFAM" id="SSF48576">
    <property type="entry name" value="Terpenoid synthases"/>
    <property type="match status" value="1"/>
</dbReference>
<organism evidence="7 8">
    <name type="scientific">Streptococcus oriscaviae</name>
    <dbReference type="NCBI Taxonomy" id="2781599"/>
    <lineage>
        <taxon>Bacteria</taxon>
        <taxon>Bacillati</taxon>
        <taxon>Bacillota</taxon>
        <taxon>Bacilli</taxon>
        <taxon>Lactobacillales</taxon>
        <taxon>Streptococcaceae</taxon>
        <taxon>Streptococcus</taxon>
    </lineage>
</organism>
<keyword evidence="4" id="KW-0479">Metal-binding</keyword>
<evidence type="ECO:0000256" key="3">
    <source>
        <dbReference type="ARBA" id="ARBA00022679"/>
    </source>
</evidence>
<evidence type="ECO:0000313" key="7">
    <source>
        <dbReference type="EMBL" id="QUE54081.1"/>
    </source>
</evidence>
<dbReference type="InterPro" id="IPR000092">
    <property type="entry name" value="Polyprenyl_synt"/>
</dbReference>
<reference evidence="7 8" key="1">
    <citation type="submission" date="2021-04" db="EMBL/GenBank/DDBJ databases">
        <title>Complete genome sequence of a novel Streptococcus species.</title>
        <authorList>
            <person name="Teng J.L.L."/>
        </authorList>
    </citation>
    <scope>NUCLEOTIDE SEQUENCE [LARGE SCALE GENOMIC DNA]</scope>
    <source>
        <strain evidence="7 8">HKU75</strain>
    </source>
</reference>
<dbReference type="PANTHER" id="PTHR12001">
    <property type="entry name" value="GERANYLGERANYL PYROPHOSPHATE SYNTHASE"/>
    <property type="match status" value="1"/>
</dbReference>
<evidence type="ECO:0000256" key="1">
    <source>
        <dbReference type="ARBA" id="ARBA00001946"/>
    </source>
</evidence>
<keyword evidence="8" id="KW-1185">Reference proteome</keyword>
<evidence type="ECO:0000313" key="8">
    <source>
        <dbReference type="Proteomes" id="UP000677616"/>
    </source>
</evidence>
<dbReference type="Proteomes" id="UP000677616">
    <property type="component" value="Chromosome"/>
</dbReference>
<dbReference type="PANTHER" id="PTHR12001:SF69">
    <property type="entry name" value="ALL TRANS-POLYPRENYL-DIPHOSPHATE SYNTHASE PDSS1"/>
    <property type="match status" value="1"/>
</dbReference>
<dbReference type="PROSITE" id="PS00444">
    <property type="entry name" value="POLYPRENYL_SYNTHASE_2"/>
    <property type="match status" value="1"/>
</dbReference>
<gene>
    <name evidence="7" type="ORF">INT76_09655</name>
</gene>
<dbReference type="CDD" id="cd00685">
    <property type="entry name" value="Trans_IPPS_HT"/>
    <property type="match status" value="1"/>
</dbReference>
<name>A0ABX7YKE0_9STRE</name>
<dbReference type="SFLD" id="SFLDS00005">
    <property type="entry name" value="Isoprenoid_Synthase_Type_I"/>
    <property type="match status" value="1"/>
</dbReference>